<dbReference type="Proteomes" id="UP000261500">
    <property type="component" value="Unplaced"/>
</dbReference>
<dbReference type="GeneTree" id="ENSGT00940000153561"/>
<accession>A0A3B3UIA8</accession>
<evidence type="ECO:0000313" key="3">
    <source>
        <dbReference type="Proteomes" id="UP000261500"/>
    </source>
</evidence>
<proteinExistence type="predicted"/>
<feature type="region of interest" description="Disordered" evidence="1">
    <location>
        <begin position="149"/>
        <end position="172"/>
    </location>
</feature>
<dbReference type="AlphaFoldDB" id="A0A3B3UIA8"/>
<name>A0A3B3UIA8_9TELE</name>
<protein>
    <submittedName>
        <fullName evidence="2">Uncharacterized protein</fullName>
    </submittedName>
</protein>
<organism evidence="2 3">
    <name type="scientific">Poecilia latipinna</name>
    <name type="common">sailfin molly</name>
    <dbReference type="NCBI Taxonomy" id="48699"/>
    <lineage>
        <taxon>Eukaryota</taxon>
        <taxon>Metazoa</taxon>
        <taxon>Chordata</taxon>
        <taxon>Craniata</taxon>
        <taxon>Vertebrata</taxon>
        <taxon>Euteleostomi</taxon>
        <taxon>Actinopterygii</taxon>
        <taxon>Neopterygii</taxon>
        <taxon>Teleostei</taxon>
        <taxon>Neoteleostei</taxon>
        <taxon>Acanthomorphata</taxon>
        <taxon>Ovalentaria</taxon>
        <taxon>Atherinomorphae</taxon>
        <taxon>Cyprinodontiformes</taxon>
        <taxon>Poeciliidae</taxon>
        <taxon>Poeciliinae</taxon>
        <taxon>Poecilia</taxon>
    </lineage>
</organism>
<dbReference type="Ensembl" id="ENSPLAT00000020078.1">
    <property type="protein sequence ID" value="ENSPLAP00000012399.1"/>
    <property type="gene ID" value="ENSPLAG00000015723.1"/>
</dbReference>
<evidence type="ECO:0000313" key="2">
    <source>
        <dbReference type="Ensembl" id="ENSPLAP00000012399.1"/>
    </source>
</evidence>
<feature type="region of interest" description="Disordered" evidence="1">
    <location>
        <begin position="46"/>
        <end position="65"/>
    </location>
</feature>
<keyword evidence="3" id="KW-1185">Reference proteome</keyword>
<reference evidence="2" key="2">
    <citation type="submission" date="2025-09" db="UniProtKB">
        <authorList>
            <consortium name="Ensembl"/>
        </authorList>
    </citation>
    <scope>IDENTIFICATION</scope>
</reference>
<sequence>MKKLSFSRSANKCETSSSLDYTQIKAVKTRWAGRLGDAKRALTTSSSTPCLVSTAPPPPKRAPSTTLTLRSKSMTAELEELGELRPANLTNYTAANHPQLQRTFSLSLSVTFPFPWLRLTAFSPPTLSPKAPPPVEQVRCWRLAREHQLGRAQSGVSGTRDRRLSPPGSNQG</sequence>
<evidence type="ECO:0000256" key="1">
    <source>
        <dbReference type="SAM" id="MobiDB-lite"/>
    </source>
</evidence>
<reference evidence="2" key="1">
    <citation type="submission" date="2025-08" db="UniProtKB">
        <authorList>
            <consortium name="Ensembl"/>
        </authorList>
    </citation>
    <scope>IDENTIFICATION</scope>
</reference>